<evidence type="ECO:0000313" key="3">
    <source>
        <dbReference type="Proteomes" id="UP001162060"/>
    </source>
</evidence>
<dbReference type="AlphaFoldDB" id="A0AAV1U8U0"/>
<dbReference type="EMBL" id="CAKLBY020000153">
    <property type="protein sequence ID" value="CAK7929790.1"/>
    <property type="molecule type" value="Genomic_DNA"/>
</dbReference>
<dbReference type="Proteomes" id="UP001162060">
    <property type="component" value="Unassembled WGS sequence"/>
</dbReference>
<accession>A0AAV1U8U0</accession>
<evidence type="ECO:0000313" key="2">
    <source>
        <dbReference type="EMBL" id="CAK7929790.1"/>
    </source>
</evidence>
<proteinExistence type="predicted"/>
<gene>
    <name evidence="2" type="ORF">PM001_LOCUS14940</name>
</gene>
<organism evidence="2 3">
    <name type="scientific">Peronospora matthiolae</name>
    <dbReference type="NCBI Taxonomy" id="2874970"/>
    <lineage>
        <taxon>Eukaryota</taxon>
        <taxon>Sar</taxon>
        <taxon>Stramenopiles</taxon>
        <taxon>Oomycota</taxon>
        <taxon>Peronosporomycetes</taxon>
        <taxon>Peronosporales</taxon>
        <taxon>Peronosporaceae</taxon>
        <taxon>Peronospora</taxon>
    </lineage>
</organism>
<feature type="compositionally biased region" description="Low complexity" evidence="1">
    <location>
        <begin position="1"/>
        <end position="16"/>
    </location>
</feature>
<feature type="region of interest" description="Disordered" evidence="1">
    <location>
        <begin position="1"/>
        <end position="57"/>
    </location>
</feature>
<protein>
    <submittedName>
        <fullName evidence="2">Uncharacterized protein</fullName>
    </submittedName>
</protein>
<name>A0AAV1U8U0_9STRA</name>
<evidence type="ECO:0000256" key="1">
    <source>
        <dbReference type="SAM" id="MobiDB-lite"/>
    </source>
</evidence>
<sequence>MTHNKTTVAAVVDVTVKLQKRERRPQKRESKKASQPSAKETEGGPRGKMFVTQRHEQ</sequence>
<comment type="caution">
    <text evidence="2">The sequence shown here is derived from an EMBL/GenBank/DDBJ whole genome shotgun (WGS) entry which is preliminary data.</text>
</comment>
<reference evidence="2" key="1">
    <citation type="submission" date="2024-01" db="EMBL/GenBank/DDBJ databases">
        <authorList>
            <person name="Webb A."/>
        </authorList>
    </citation>
    <scope>NUCLEOTIDE SEQUENCE</scope>
    <source>
        <strain evidence="2">Pm1</strain>
    </source>
</reference>